<gene>
    <name evidence="1" type="ORF">Ade02nite_19510</name>
</gene>
<name>A0ABQ3Y022_9ACTN</name>
<proteinExistence type="predicted"/>
<dbReference type="EMBL" id="BOMI01000033">
    <property type="protein sequence ID" value="GID73310.1"/>
    <property type="molecule type" value="Genomic_DNA"/>
</dbReference>
<reference evidence="1 2" key="1">
    <citation type="submission" date="2021-01" db="EMBL/GenBank/DDBJ databases">
        <title>Whole genome shotgun sequence of Actinoplanes deccanensis NBRC 13994.</title>
        <authorList>
            <person name="Komaki H."/>
            <person name="Tamura T."/>
        </authorList>
    </citation>
    <scope>NUCLEOTIDE SEQUENCE [LARGE SCALE GENOMIC DNA]</scope>
    <source>
        <strain evidence="1 2">NBRC 13994</strain>
    </source>
</reference>
<protein>
    <submittedName>
        <fullName evidence="1">Uncharacterized protein</fullName>
    </submittedName>
</protein>
<evidence type="ECO:0000313" key="1">
    <source>
        <dbReference type="EMBL" id="GID73310.1"/>
    </source>
</evidence>
<comment type="caution">
    <text evidence="1">The sequence shown here is derived from an EMBL/GenBank/DDBJ whole genome shotgun (WGS) entry which is preliminary data.</text>
</comment>
<keyword evidence="2" id="KW-1185">Reference proteome</keyword>
<organism evidence="1 2">
    <name type="scientific">Paractinoplanes deccanensis</name>
    <dbReference type="NCBI Taxonomy" id="113561"/>
    <lineage>
        <taxon>Bacteria</taxon>
        <taxon>Bacillati</taxon>
        <taxon>Actinomycetota</taxon>
        <taxon>Actinomycetes</taxon>
        <taxon>Micromonosporales</taxon>
        <taxon>Micromonosporaceae</taxon>
        <taxon>Paractinoplanes</taxon>
    </lineage>
</organism>
<evidence type="ECO:0000313" key="2">
    <source>
        <dbReference type="Proteomes" id="UP000609879"/>
    </source>
</evidence>
<accession>A0ABQ3Y022</accession>
<dbReference type="RefSeq" id="WP_203761235.1">
    <property type="nucleotide sequence ID" value="NZ_BAAABO010000029.1"/>
</dbReference>
<dbReference type="Proteomes" id="UP000609879">
    <property type="component" value="Unassembled WGS sequence"/>
</dbReference>
<sequence>MSVTCRCHTSTYAACDYPGGCGSPGGCCSTRGACVTCPIVRPDTTPRAPYHPPVCDGDRRLLDRWLGDIARLHDELATPEPAIIDERRHERFGVVYFEGGIRHVFSRGLRPSDPLAALGGSAPINARNGQPAVSGSRERAIPVNVNRLDLTAPARQPNLTRGANGAPHQQHLVPQLKMSPNTHPVTATFDGRKITQNVRDREYVRDSHGQLVLTPTLDDDGHLSAATVLDLWVRDIRAQQFTRHRLPDATVPELVRWLRARHEDICDRYPDIAVFADGLRVLRGALRSAAGETEPRPEPCDGVTCDRCDQRALFRNPDDTYRAECGNCGSLYTDDEYTDLVSIQAGKQRNNRPAEEVAALLRRN</sequence>